<evidence type="ECO:0000313" key="3">
    <source>
        <dbReference type="EMBL" id="GJS77514.1"/>
    </source>
</evidence>
<reference evidence="3" key="2">
    <citation type="submission" date="2022-01" db="EMBL/GenBank/DDBJ databases">
        <authorList>
            <person name="Yamashiro T."/>
            <person name="Shiraishi A."/>
            <person name="Satake H."/>
            <person name="Nakayama K."/>
        </authorList>
    </citation>
    <scope>NUCLEOTIDE SEQUENCE</scope>
</reference>
<dbReference type="Proteomes" id="UP001151760">
    <property type="component" value="Unassembled WGS sequence"/>
</dbReference>
<dbReference type="Gene3D" id="3.10.10.10">
    <property type="entry name" value="HIV Type 1 Reverse Transcriptase, subunit A, domain 1"/>
    <property type="match status" value="1"/>
</dbReference>
<dbReference type="InterPro" id="IPR002156">
    <property type="entry name" value="RNaseH_domain"/>
</dbReference>
<dbReference type="PANTHER" id="PTHR48475:SF2">
    <property type="entry name" value="RIBONUCLEASE H"/>
    <property type="match status" value="1"/>
</dbReference>
<reference evidence="3" key="1">
    <citation type="journal article" date="2022" name="Int. J. Mol. Sci.">
        <title>Draft Genome of Tanacetum Coccineum: Genomic Comparison of Closely Related Tanacetum-Family Plants.</title>
        <authorList>
            <person name="Yamashiro T."/>
            <person name="Shiraishi A."/>
            <person name="Nakayama K."/>
            <person name="Satake H."/>
        </authorList>
    </citation>
    <scope>NUCLEOTIDE SEQUENCE</scope>
</reference>
<evidence type="ECO:0000259" key="2">
    <source>
        <dbReference type="Pfam" id="PF13456"/>
    </source>
</evidence>
<keyword evidence="3" id="KW-0695">RNA-directed DNA polymerase</keyword>
<proteinExistence type="predicted"/>
<dbReference type="Pfam" id="PF13456">
    <property type="entry name" value="RVT_3"/>
    <property type="match status" value="1"/>
</dbReference>
<sequence>MTTPVEKRDNSKFYEFHEEVGHNINECMHLKIQIEELLKARKLSHLIKELKQNNVKDQSKVAKKGETSNKDKALSILMVHPWHKVARKKITRSFSPVSEISFPPLGEEKGRPRVHKIKAVPSTTHGMLKFPMEGGVLTLRSSRIISLEYVMVSEPKAQLATIEHLEKERIKISIHLEYLEKIVAIGSTLTEEGRGKLCDLLKRNLDVFAWKPADMTGVPRHIAEHHLNVREECYPIGSGILLRIPFQVLPGRIQQIKMAKEDEEKTAFITNQGIFCYSKMLFGLKNAGATYQRLVDKAFYKQIGRNLEVYVDDLVIKSRMEDEIIRDMEETFRTLREINMKLNPKKYTFGVEEGMFLDVQKLNGKLARLNRFLGKSAEKSLPFFKTLKKCTKKSDFYWTTKAEKAFKQMKKIIADLPMLIAPREKEELIIYLVASREAVNAILITEGRKADVNLFQTKKKFPSAYNHSDHQSTNQAVLIKAVGGRKVAKWSIELGEYDIQYRPRVSIKGQILADFIVERPKDDSADDPTEIEEELPEPWILFTDGSSCIDGSAAGLILTNPEGMEITYALRFRFKATNNEAEYEALIAGLRKANVDSRLVANQVNGSYIVKEAGMIQYLEKVMTLTQNFRMFLIKQVPRSRDKKADALSKIACTSFIHLSKQVLVEEHKEKSINEIEVMAVVEEEGDTWMTLIFEYLTEDILPAEANQAIAIWRKSK</sequence>
<dbReference type="InterPro" id="IPR043502">
    <property type="entry name" value="DNA/RNA_pol_sf"/>
</dbReference>
<keyword evidence="3" id="KW-0808">Transferase</keyword>
<feature type="domain" description="Reverse transcriptase" evidence="1">
    <location>
        <begin position="255"/>
        <end position="357"/>
    </location>
</feature>
<dbReference type="Pfam" id="PF00078">
    <property type="entry name" value="RVT_1"/>
    <property type="match status" value="1"/>
</dbReference>
<keyword evidence="4" id="KW-1185">Reference proteome</keyword>
<dbReference type="InterPro" id="IPR000477">
    <property type="entry name" value="RT_dom"/>
</dbReference>
<dbReference type="CDD" id="cd01647">
    <property type="entry name" value="RT_LTR"/>
    <property type="match status" value="1"/>
</dbReference>
<dbReference type="InterPro" id="IPR036397">
    <property type="entry name" value="RNaseH_sf"/>
</dbReference>
<organism evidence="3 4">
    <name type="scientific">Tanacetum coccineum</name>
    <dbReference type="NCBI Taxonomy" id="301880"/>
    <lineage>
        <taxon>Eukaryota</taxon>
        <taxon>Viridiplantae</taxon>
        <taxon>Streptophyta</taxon>
        <taxon>Embryophyta</taxon>
        <taxon>Tracheophyta</taxon>
        <taxon>Spermatophyta</taxon>
        <taxon>Magnoliopsida</taxon>
        <taxon>eudicotyledons</taxon>
        <taxon>Gunneridae</taxon>
        <taxon>Pentapetalae</taxon>
        <taxon>asterids</taxon>
        <taxon>campanulids</taxon>
        <taxon>Asterales</taxon>
        <taxon>Asteraceae</taxon>
        <taxon>Asteroideae</taxon>
        <taxon>Anthemideae</taxon>
        <taxon>Anthemidinae</taxon>
        <taxon>Tanacetum</taxon>
    </lineage>
</organism>
<evidence type="ECO:0000259" key="1">
    <source>
        <dbReference type="Pfam" id="PF00078"/>
    </source>
</evidence>
<protein>
    <submittedName>
        <fullName evidence="3">Reverse transcriptase domain-containing protein</fullName>
    </submittedName>
</protein>
<feature type="domain" description="RNase H type-1" evidence="2">
    <location>
        <begin position="550"/>
        <end position="650"/>
    </location>
</feature>
<comment type="caution">
    <text evidence="3">The sequence shown here is derived from an EMBL/GenBank/DDBJ whole genome shotgun (WGS) entry which is preliminary data.</text>
</comment>
<dbReference type="CDD" id="cd09279">
    <property type="entry name" value="RNase_HI_like"/>
    <property type="match status" value="1"/>
</dbReference>
<dbReference type="InterPro" id="IPR012337">
    <property type="entry name" value="RNaseH-like_sf"/>
</dbReference>
<dbReference type="Gene3D" id="3.30.70.270">
    <property type="match status" value="2"/>
</dbReference>
<dbReference type="PANTHER" id="PTHR48475">
    <property type="entry name" value="RIBONUCLEASE H"/>
    <property type="match status" value="1"/>
</dbReference>
<keyword evidence="3" id="KW-0548">Nucleotidyltransferase</keyword>
<evidence type="ECO:0000313" key="4">
    <source>
        <dbReference type="Proteomes" id="UP001151760"/>
    </source>
</evidence>
<dbReference type="Gene3D" id="3.30.420.10">
    <property type="entry name" value="Ribonuclease H-like superfamily/Ribonuclease H"/>
    <property type="match status" value="1"/>
</dbReference>
<name>A0ABQ4YIA6_9ASTR</name>
<dbReference type="SUPFAM" id="SSF56672">
    <property type="entry name" value="DNA/RNA polymerases"/>
    <property type="match status" value="1"/>
</dbReference>
<accession>A0ABQ4YIA6</accession>
<dbReference type="InterPro" id="IPR043128">
    <property type="entry name" value="Rev_trsase/Diguanyl_cyclase"/>
</dbReference>
<gene>
    <name evidence="3" type="ORF">Tco_0727395</name>
</gene>
<dbReference type="GO" id="GO:0003964">
    <property type="term" value="F:RNA-directed DNA polymerase activity"/>
    <property type="evidence" value="ECO:0007669"/>
    <property type="project" value="UniProtKB-KW"/>
</dbReference>
<dbReference type="SUPFAM" id="SSF53098">
    <property type="entry name" value="Ribonuclease H-like"/>
    <property type="match status" value="1"/>
</dbReference>
<dbReference type="EMBL" id="BQNB010010453">
    <property type="protein sequence ID" value="GJS77514.1"/>
    <property type="molecule type" value="Genomic_DNA"/>
</dbReference>